<dbReference type="EMBL" id="JAGYPN010000001">
    <property type="protein sequence ID" value="MBS4221992.1"/>
    <property type="molecule type" value="Genomic_DNA"/>
</dbReference>
<feature type="transmembrane region" description="Helical" evidence="1">
    <location>
        <begin position="110"/>
        <end position="137"/>
    </location>
</feature>
<evidence type="ECO:0000256" key="1">
    <source>
        <dbReference type="SAM" id="Phobius"/>
    </source>
</evidence>
<evidence type="ECO:0000313" key="3">
    <source>
        <dbReference type="Proteomes" id="UP000676456"/>
    </source>
</evidence>
<dbReference type="AlphaFoldDB" id="A0A942ULK7"/>
<dbReference type="InterPro" id="IPR007404">
    <property type="entry name" value="YdjM-like"/>
</dbReference>
<gene>
    <name evidence="2" type="ORF">KHA91_04395</name>
</gene>
<dbReference type="Pfam" id="PF04307">
    <property type="entry name" value="YdjM"/>
    <property type="match status" value="1"/>
</dbReference>
<keyword evidence="1" id="KW-1133">Transmembrane helix</keyword>
<feature type="transmembrane region" description="Helical" evidence="1">
    <location>
        <begin position="84"/>
        <end position="103"/>
    </location>
</feature>
<keyword evidence="1" id="KW-0472">Membrane</keyword>
<dbReference type="RefSeq" id="WP_213096971.1">
    <property type="nucleotide sequence ID" value="NZ_JAGYPK010000001.1"/>
</dbReference>
<keyword evidence="1" id="KW-0812">Transmembrane</keyword>
<organism evidence="2 3">
    <name type="scientific">Lederbergia citrea</name>
    <dbReference type="NCBI Taxonomy" id="2833581"/>
    <lineage>
        <taxon>Bacteria</taxon>
        <taxon>Bacillati</taxon>
        <taxon>Bacillota</taxon>
        <taxon>Bacilli</taxon>
        <taxon>Bacillales</taxon>
        <taxon>Bacillaceae</taxon>
        <taxon>Lederbergia</taxon>
    </lineage>
</organism>
<dbReference type="Proteomes" id="UP000676456">
    <property type="component" value="Unassembled WGS sequence"/>
</dbReference>
<keyword evidence="3" id="KW-1185">Reference proteome</keyword>
<protein>
    <submittedName>
        <fullName evidence="2">Metal-dependent hydrolase</fullName>
    </submittedName>
</protein>
<proteinExistence type="predicted"/>
<reference evidence="2 3" key="1">
    <citation type="submission" date="2021-05" db="EMBL/GenBank/DDBJ databases">
        <title>Novel Bacillus species.</title>
        <authorList>
            <person name="Liu G."/>
        </authorList>
    </citation>
    <scope>NUCLEOTIDE SEQUENCE [LARGE SCALE GENOMIC DNA]</scope>
    <source>
        <strain evidence="2 3">FJAT-49682</strain>
    </source>
</reference>
<sequence>MDGKTHFIVGGIAGVGVANYIGADLSTAVSLTLLGGCVGLVPDLDVNGTLAKRVTMNKNWLVFLLGLLGIMVIIYSVWGSSTNFPWLGIIVGSGLLTLPSIIVKQKMMLLLTGLAIGAAGISLQSTWLIMLGVYISIASRLPHRSLTHSLIGLGYFSGFGYFLEQDIKIDGVMFVCSIGYLSHLILDMKWIPKNRRGVKFFQPFSKLEL</sequence>
<keyword evidence="2" id="KW-0378">Hydrolase</keyword>
<comment type="caution">
    <text evidence="2">The sequence shown here is derived from an EMBL/GenBank/DDBJ whole genome shotgun (WGS) entry which is preliminary data.</text>
</comment>
<name>A0A942ULK7_9BACI</name>
<dbReference type="GO" id="GO:0016787">
    <property type="term" value="F:hydrolase activity"/>
    <property type="evidence" value="ECO:0007669"/>
    <property type="project" value="UniProtKB-KW"/>
</dbReference>
<accession>A0A942ULK7</accession>
<evidence type="ECO:0000313" key="2">
    <source>
        <dbReference type="EMBL" id="MBS4221992.1"/>
    </source>
</evidence>
<feature type="transmembrane region" description="Helical" evidence="1">
    <location>
        <begin position="60"/>
        <end position="78"/>
    </location>
</feature>